<evidence type="ECO:0000256" key="3">
    <source>
        <dbReference type="ARBA" id="ARBA00022475"/>
    </source>
</evidence>
<keyword evidence="3" id="KW-1003">Cell membrane</keyword>
<dbReference type="Proteomes" id="UP001058569">
    <property type="component" value="Chromosome"/>
</dbReference>
<evidence type="ECO:0000256" key="5">
    <source>
        <dbReference type="ARBA" id="ARBA00022989"/>
    </source>
</evidence>
<accession>A0ABY5J087</accession>
<feature type="transmembrane region" description="Helical" evidence="7">
    <location>
        <begin position="179"/>
        <end position="197"/>
    </location>
</feature>
<evidence type="ECO:0000256" key="2">
    <source>
        <dbReference type="ARBA" id="ARBA00005262"/>
    </source>
</evidence>
<evidence type="ECO:0000313" key="8">
    <source>
        <dbReference type="EMBL" id="UUD35760.1"/>
    </source>
</evidence>
<keyword evidence="6 7" id="KW-0472">Membrane</keyword>
<feature type="transmembrane region" description="Helical" evidence="7">
    <location>
        <begin position="123"/>
        <end position="148"/>
    </location>
</feature>
<name>A0ABY5J087_9BACT</name>
<proteinExistence type="inferred from homology"/>
<dbReference type="InterPro" id="IPR003370">
    <property type="entry name" value="Chromate_transpt"/>
</dbReference>
<gene>
    <name evidence="8" type="ORF">NPA07_00930</name>
</gene>
<reference evidence="8" key="1">
    <citation type="submission" date="2022-07" db="EMBL/GenBank/DDBJ databases">
        <title>Complete genome of Mycoplasma caviae type strain G122.</title>
        <authorList>
            <person name="Spergser J."/>
        </authorList>
    </citation>
    <scope>NUCLEOTIDE SEQUENCE</scope>
    <source>
        <strain evidence="8">G122</strain>
    </source>
</reference>
<comment type="similarity">
    <text evidence="2">Belongs to the chromate ion transporter (CHR) (TC 2.A.51) family.</text>
</comment>
<feature type="transmembrane region" description="Helical" evidence="7">
    <location>
        <begin position="83"/>
        <end position="102"/>
    </location>
</feature>
<sequence length="222" mass="25201">MMLWLSLFVAIVFLTLISLSIFGGGQVFMPIFSWFWELFRSWFGSNITQSDIAQAFAIGNATPGILSTKFALVTGYFIANKEWWGFIVMFLTYLVFVIPPILMMKLAMKYSKKFENNKFLTKLINVMNPVVTAIICALAIQLFISALAPHFFFNKSLSQYVGYIHNSPKVLFYSAWRKIALYCYVPCGIIISAVLYIKKVPIIALILSNVALALIIFEPWLG</sequence>
<feature type="transmembrane region" description="Helical" evidence="7">
    <location>
        <begin position="7"/>
        <end position="36"/>
    </location>
</feature>
<organism evidence="8 9">
    <name type="scientific">Mycoplasmopsis caviae</name>
    <dbReference type="NCBI Taxonomy" id="55603"/>
    <lineage>
        <taxon>Bacteria</taxon>
        <taxon>Bacillati</taxon>
        <taxon>Mycoplasmatota</taxon>
        <taxon>Mycoplasmoidales</taxon>
        <taxon>Metamycoplasmataceae</taxon>
        <taxon>Mycoplasmopsis</taxon>
    </lineage>
</organism>
<evidence type="ECO:0000313" key="9">
    <source>
        <dbReference type="Proteomes" id="UP001058569"/>
    </source>
</evidence>
<comment type="subcellular location">
    <subcellularLocation>
        <location evidence="1">Cell membrane</location>
        <topology evidence="1">Multi-pass membrane protein</topology>
    </subcellularLocation>
</comment>
<keyword evidence="4 7" id="KW-0812">Transmembrane</keyword>
<feature type="transmembrane region" description="Helical" evidence="7">
    <location>
        <begin position="202"/>
        <end position="221"/>
    </location>
</feature>
<keyword evidence="5 7" id="KW-1133">Transmembrane helix</keyword>
<protein>
    <submittedName>
        <fullName evidence="8">Chromate transporter</fullName>
    </submittedName>
</protein>
<evidence type="ECO:0000256" key="4">
    <source>
        <dbReference type="ARBA" id="ARBA00022692"/>
    </source>
</evidence>
<keyword evidence="9" id="KW-1185">Reference proteome</keyword>
<evidence type="ECO:0000256" key="6">
    <source>
        <dbReference type="ARBA" id="ARBA00023136"/>
    </source>
</evidence>
<evidence type="ECO:0000256" key="1">
    <source>
        <dbReference type="ARBA" id="ARBA00004651"/>
    </source>
</evidence>
<dbReference type="Pfam" id="PF02417">
    <property type="entry name" value="Chromate_transp"/>
    <property type="match status" value="1"/>
</dbReference>
<evidence type="ECO:0000256" key="7">
    <source>
        <dbReference type="SAM" id="Phobius"/>
    </source>
</evidence>
<dbReference type="EMBL" id="CP101806">
    <property type="protein sequence ID" value="UUD35760.1"/>
    <property type="molecule type" value="Genomic_DNA"/>
</dbReference>